<name>C7YJ71_FUSV7</name>
<feature type="compositionally biased region" description="Basic residues" evidence="1">
    <location>
        <begin position="366"/>
        <end position="376"/>
    </location>
</feature>
<organism evidence="2 3">
    <name type="scientific">Fusarium vanettenii (strain ATCC MYA-4622 / CBS 123669 / FGSC 9596 / NRRL 45880 / 77-13-4)</name>
    <name type="common">Fusarium solani subsp. pisi</name>
    <dbReference type="NCBI Taxonomy" id="660122"/>
    <lineage>
        <taxon>Eukaryota</taxon>
        <taxon>Fungi</taxon>
        <taxon>Dikarya</taxon>
        <taxon>Ascomycota</taxon>
        <taxon>Pezizomycotina</taxon>
        <taxon>Sordariomycetes</taxon>
        <taxon>Hypocreomycetidae</taxon>
        <taxon>Hypocreales</taxon>
        <taxon>Nectriaceae</taxon>
        <taxon>Fusarium</taxon>
        <taxon>Fusarium solani species complex</taxon>
        <taxon>Fusarium vanettenii</taxon>
    </lineage>
</organism>
<dbReference type="OrthoDB" id="10009520at2759"/>
<feature type="compositionally biased region" description="Basic and acidic residues" evidence="1">
    <location>
        <begin position="325"/>
        <end position="347"/>
    </location>
</feature>
<dbReference type="RefSeq" id="XP_003053931.1">
    <property type="nucleotide sequence ID" value="XM_003053885.1"/>
</dbReference>
<evidence type="ECO:0008006" key="4">
    <source>
        <dbReference type="Google" id="ProtNLM"/>
    </source>
</evidence>
<feature type="compositionally biased region" description="Basic and acidic residues" evidence="1">
    <location>
        <begin position="377"/>
        <end position="386"/>
    </location>
</feature>
<dbReference type="GeneID" id="9663713"/>
<feature type="region of interest" description="Disordered" evidence="1">
    <location>
        <begin position="302"/>
        <end position="407"/>
    </location>
</feature>
<dbReference type="EMBL" id="GG698896">
    <property type="protein sequence ID" value="EEU48218.1"/>
    <property type="molecule type" value="Genomic_DNA"/>
</dbReference>
<dbReference type="eggNOG" id="KOG1812">
    <property type="taxonomic scope" value="Eukaryota"/>
</dbReference>
<proteinExistence type="predicted"/>
<reference evidence="2 3" key="1">
    <citation type="journal article" date="2009" name="PLoS Genet.">
        <title>The genome of Nectria haematococca: contribution of supernumerary chromosomes to gene expansion.</title>
        <authorList>
            <person name="Coleman J.J."/>
            <person name="Rounsley S.D."/>
            <person name="Rodriguez-Carres M."/>
            <person name="Kuo A."/>
            <person name="Wasmann C.C."/>
            <person name="Grimwood J."/>
            <person name="Schmutz J."/>
            <person name="Taga M."/>
            <person name="White G.J."/>
            <person name="Zhou S."/>
            <person name="Schwartz D.C."/>
            <person name="Freitag M."/>
            <person name="Ma L.J."/>
            <person name="Danchin E.G."/>
            <person name="Henrissat B."/>
            <person name="Coutinho P.M."/>
            <person name="Nelson D.R."/>
            <person name="Straney D."/>
            <person name="Napoli C.A."/>
            <person name="Barker B.M."/>
            <person name="Gribskov M."/>
            <person name="Rep M."/>
            <person name="Kroken S."/>
            <person name="Molnar I."/>
            <person name="Rensing C."/>
            <person name="Kennell J.C."/>
            <person name="Zamora J."/>
            <person name="Farman M.L."/>
            <person name="Selker E.U."/>
            <person name="Salamov A."/>
            <person name="Shapiro H."/>
            <person name="Pangilinan J."/>
            <person name="Lindquist E."/>
            <person name="Lamers C."/>
            <person name="Grigoriev I.V."/>
            <person name="Geiser D.M."/>
            <person name="Covert S.F."/>
            <person name="Temporini E."/>
            <person name="Vanetten H.D."/>
        </authorList>
    </citation>
    <scope>NUCLEOTIDE SEQUENCE [LARGE SCALE GENOMIC DNA]</scope>
    <source>
        <strain evidence="3">ATCC MYA-4622 / CBS 123669 / FGSC 9596 / NRRL 45880 / 77-13-4</strain>
    </source>
</reference>
<evidence type="ECO:0000256" key="1">
    <source>
        <dbReference type="SAM" id="MobiDB-lite"/>
    </source>
</evidence>
<dbReference type="OMA" id="PRCCEPI"/>
<gene>
    <name evidence="2" type="ORF">NECHADRAFT_75577</name>
</gene>
<sequence length="640" mass="74940">MNHRDGDAFDRVHPDLIDLMLRVNIDPPIDPPSEDAMARSIYLAIQMADELEQVDLVERIIPEEELAAERLAEGDFLNLDHRITLDEVERLAALRATPEPERQVERLRGNLGECIICGEGGHVRVPCNCVYCYPCLRELIRRGLAGLTEFPPRCCVHFREETIRLAQRPALVHLFRQLEEESEVPLPDRLYCHDPHCAAFIPLDCHGECLICEQLTCQRCGGRNHGRRRCDEGEIGEDLCVACRAEFCLICGERWKSCDCELYGGHNHMVPMRRRPGRKPERYRRAPRNVEAVEPALRIPQLRPRYGEEDRGPRVTGVRRRTRRLERLPMREHEHRERNDAEPGPAHEHHRRHHGHREREEEHAGPAHRHHHHRHRVREEEAGPAHREHRRHRAQEDEDAGPAYRRPHGLYQERDYAEAGPAYGRHHHHREREEDQVVYAYRRDRWDQVYERPQPELVEPEPMPDLDLPPPAMEAPEPHPQEERIVRLRDVVDFARLPPPDPTNIFTRMEDVAELLHEVYIPEGQHLHVPMDRQRWDIFRNREDVGPLVDFAMHQAHPLWDWRFAQAEALGRAERIHQWAQTLPGSPYHRGPRVTVGNLLSEGCPNRGGSSFSCATTTFWRLRFVRLELQGDCLSRMMRL</sequence>
<dbReference type="AlphaFoldDB" id="C7YJ71"/>
<dbReference type="KEGG" id="nhe:NECHADRAFT_75577"/>
<accession>C7YJ71</accession>
<dbReference type="Proteomes" id="UP000005206">
    <property type="component" value="Chromosome 1"/>
</dbReference>
<dbReference type="HOGENOM" id="CLU_427639_0_0_1"/>
<evidence type="ECO:0000313" key="3">
    <source>
        <dbReference type="Proteomes" id="UP000005206"/>
    </source>
</evidence>
<protein>
    <recommendedName>
        <fullName evidence="4">RING-type domain-containing protein</fullName>
    </recommendedName>
</protein>
<dbReference type="VEuPathDB" id="FungiDB:NECHADRAFT_75577"/>
<evidence type="ECO:0000313" key="2">
    <source>
        <dbReference type="EMBL" id="EEU48218.1"/>
    </source>
</evidence>
<keyword evidence="3" id="KW-1185">Reference proteome</keyword>
<dbReference type="InParanoid" id="C7YJ71"/>